<gene>
    <name evidence="6" type="ORF">KK1_037593</name>
</gene>
<feature type="region of interest" description="SAW" evidence="5">
    <location>
        <begin position="365"/>
        <end position="439"/>
    </location>
</feature>
<accession>A0A151REM6</accession>
<keyword evidence="7" id="KW-1185">Reference proteome</keyword>
<name>A0A151REM6_CAJCA</name>
<organism evidence="6 7">
    <name type="scientific">Cajanus cajan</name>
    <name type="common">Pigeon pea</name>
    <name type="synonym">Cajanus indicus</name>
    <dbReference type="NCBI Taxonomy" id="3821"/>
    <lineage>
        <taxon>Eukaryota</taxon>
        <taxon>Viridiplantae</taxon>
        <taxon>Streptophyta</taxon>
        <taxon>Embryophyta</taxon>
        <taxon>Tracheophyta</taxon>
        <taxon>Spermatophyta</taxon>
        <taxon>Magnoliopsida</taxon>
        <taxon>eudicotyledons</taxon>
        <taxon>Gunneridae</taxon>
        <taxon>Pentapetalae</taxon>
        <taxon>rosids</taxon>
        <taxon>fabids</taxon>
        <taxon>Fabales</taxon>
        <taxon>Fabaceae</taxon>
        <taxon>Papilionoideae</taxon>
        <taxon>50 kb inversion clade</taxon>
        <taxon>NPAAA clade</taxon>
        <taxon>indigoferoid/millettioid clade</taxon>
        <taxon>Phaseoleae</taxon>
        <taxon>Cajanus</taxon>
    </lineage>
</organism>
<evidence type="ECO:0000256" key="4">
    <source>
        <dbReference type="ARBA" id="ARBA00023242"/>
    </source>
</evidence>
<dbReference type="EMBL" id="KQ483797">
    <property type="protein sequence ID" value="KYP41070.1"/>
    <property type="molecule type" value="Genomic_DNA"/>
</dbReference>
<dbReference type="InterPro" id="IPR005202">
    <property type="entry name" value="TF_GRAS"/>
</dbReference>
<proteinExistence type="inferred from homology"/>
<dbReference type="AlphaFoldDB" id="A0A151REM6"/>
<comment type="similarity">
    <text evidence="5">Belongs to the GRAS family.</text>
</comment>
<evidence type="ECO:0000313" key="7">
    <source>
        <dbReference type="Proteomes" id="UP000075243"/>
    </source>
</evidence>
<evidence type="ECO:0000256" key="3">
    <source>
        <dbReference type="ARBA" id="ARBA00023163"/>
    </source>
</evidence>
<evidence type="ECO:0000313" key="6">
    <source>
        <dbReference type="EMBL" id="KYP41070.1"/>
    </source>
</evidence>
<dbReference type="PANTHER" id="PTHR31636">
    <property type="entry name" value="OSJNBA0084A10.13 PROTEIN-RELATED"/>
    <property type="match status" value="1"/>
</dbReference>
<evidence type="ECO:0000256" key="5">
    <source>
        <dbReference type="PROSITE-ProRule" id="PRU01191"/>
    </source>
</evidence>
<evidence type="ECO:0000256" key="2">
    <source>
        <dbReference type="ARBA" id="ARBA00023015"/>
    </source>
</evidence>
<dbReference type="STRING" id="3821.A0A151REM6"/>
<protein>
    <submittedName>
        <fullName evidence="6">Scarecrow-like protein 3</fullName>
    </submittedName>
</protein>
<evidence type="ECO:0000256" key="1">
    <source>
        <dbReference type="ARBA" id="ARBA00004123"/>
    </source>
</evidence>
<feature type="short sequence motif" description="LXXLL motif" evidence="5">
    <location>
        <begin position="235"/>
        <end position="239"/>
    </location>
</feature>
<dbReference type="Pfam" id="PF03514">
    <property type="entry name" value="GRAS"/>
    <property type="match status" value="1"/>
</dbReference>
<dbReference type="GO" id="GO:0005634">
    <property type="term" value="C:nucleus"/>
    <property type="evidence" value="ECO:0007669"/>
    <property type="project" value="UniProtKB-SubCell"/>
</dbReference>
<comment type="caution">
    <text evidence="5">Lacks conserved residue(s) required for the propagation of feature annotation.</text>
</comment>
<dbReference type="Proteomes" id="UP000075243">
    <property type="component" value="Unassembled WGS sequence"/>
</dbReference>
<feature type="region of interest" description="VHIID" evidence="5">
    <location>
        <begin position="111"/>
        <end position="176"/>
    </location>
</feature>
<reference evidence="6" key="1">
    <citation type="journal article" date="2012" name="Nat. Biotechnol.">
        <title>Draft genome sequence of pigeonpea (Cajanus cajan), an orphan legume crop of resource-poor farmers.</title>
        <authorList>
            <person name="Varshney R.K."/>
            <person name="Chen W."/>
            <person name="Li Y."/>
            <person name="Bharti A.K."/>
            <person name="Saxena R.K."/>
            <person name="Schlueter J.A."/>
            <person name="Donoghue M.T."/>
            <person name="Azam S."/>
            <person name="Fan G."/>
            <person name="Whaley A.M."/>
            <person name="Farmer A.D."/>
            <person name="Sheridan J."/>
            <person name="Iwata A."/>
            <person name="Tuteja R."/>
            <person name="Penmetsa R.V."/>
            <person name="Wu W."/>
            <person name="Upadhyaya H.D."/>
            <person name="Yang S.P."/>
            <person name="Shah T."/>
            <person name="Saxena K.B."/>
            <person name="Michael T."/>
            <person name="McCombie W.R."/>
            <person name="Yang B."/>
            <person name="Zhang G."/>
            <person name="Yang H."/>
            <person name="Wang J."/>
            <person name="Spillane C."/>
            <person name="Cook D.R."/>
            <person name="May G.D."/>
            <person name="Xu X."/>
            <person name="Jackson S.A."/>
        </authorList>
    </citation>
    <scope>NUCLEOTIDE SEQUENCE [LARGE SCALE GENOMIC DNA]</scope>
</reference>
<feature type="non-terminal residue" evidence="6">
    <location>
        <position position="1"/>
    </location>
</feature>
<keyword evidence="2" id="KW-0805">Transcription regulation</keyword>
<comment type="subcellular location">
    <subcellularLocation>
        <location evidence="1">Nucleus</location>
    </subcellularLocation>
</comment>
<dbReference type="Gramene" id="C.cajan_32923.t">
    <property type="protein sequence ID" value="C.cajan_32923.t.cds1"/>
    <property type="gene ID" value="C.cajan_32923"/>
</dbReference>
<feature type="short sequence motif" description="VHIID" evidence="5">
    <location>
        <begin position="142"/>
        <end position="146"/>
    </location>
</feature>
<keyword evidence="3" id="KW-0804">Transcription</keyword>
<keyword evidence="4" id="KW-0539">Nucleus</keyword>
<sequence>FFTNFSDKADSYILDSPYPWLKDMNGEDRGKYLARILNACAKFIESGSIMNADTGLDYIAHIASPYGDAMQRVATYISEGLACQVLKNLHGVPKAINLSKTMSTSEEQFVKRSFFNLYPFLKVSYEITSHAIAEAMEGEKLIHIIDLSASDGHQWTYLMQRLKESQKKTPSLKITGIHEKKEILDQVDTQLRVEAENLKFHIQFNAIVSTLENLDLRELPIMKGEPLAISSVLQLHTLLAADVTTVGSTSSPAESMHQRTFAEILGKQKTNPSSNSSLLQLPLYASSTKILHFLNDLWKLQPRVMVITEQESNVNGSSLTERVDKALDFYGALFNCLESTVSTTPIERIIMERTLLGEEIKNIVACDGDERKERHEKLETWIPRIELAGFCKGHISHHGKMQATKQLHGYGKGYKVFQENNCLFVCWNDKPLFSVSTWTV</sequence>
<dbReference type="PROSITE" id="PS50985">
    <property type="entry name" value="GRAS"/>
    <property type="match status" value="1"/>
</dbReference>
<dbReference type="OMA" id="FVCWNDK"/>